<keyword evidence="11" id="KW-0547">Nucleotide-binding</keyword>
<evidence type="ECO:0000256" key="8">
    <source>
        <dbReference type="ARBA" id="ARBA00022692"/>
    </source>
</evidence>
<proteinExistence type="inferred from homology"/>
<feature type="domain" description="Legume lectin" evidence="18">
    <location>
        <begin position="31"/>
        <end position="279"/>
    </location>
</feature>
<comment type="caution">
    <text evidence="19">The sequence shown here is derived from an EMBL/GenBank/DDBJ whole genome shotgun (WGS) entry which is preliminary data.</text>
</comment>
<evidence type="ECO:0000256" key="10">
    <source>
        <dbReference type="ARBA" id="ARBA00022734"/>
    </source>
</evidence>
<keyword evidence="16" id="KW-0675">Receptor</keyword>
<dbReference type="InterPro" id="IPR001220">
    <property type="entry name" value="Legume_lectin_dom"/>
</dbReference>
<evidence type="ECO:0000256" key="9">
    <source>
        <dbReference type="ARBA" id="ARBA00022729"/>
    </source>
</evidence>
<keyword evidence="20" id="KW-1185">Reference proteome</keyword>
<dbReference type="GO" id="GO:0016020">
    <property type="term" value="C:membrane"/>
    <property type="evidence" value="ECO:0007669"/>
    <property type="project" value="UniProtKB-SubCell"/>
</dbReference>
<comment type="similarity">
    <text evidence="4">In the C-terminal section; belongs to the protein kinase superfamily. Ser/Thr protein kinase family.</text>
</comment>
<dbReference type="EMBL" id="PQIB02000001">
    <property type="protein sequence ID" value="RLN41160.1"/>
    <property type="molecule type" value="Genomic_DNA"/>
</dbReference>
<dbReference type="Gene3D" id="2.60.120.200">
    <property type="match status" value="1"/>
</dbReference>
<dbReference type="SUPFAM" id="SSF49899">
    <property type="entry name" value="Concanavalin A-like lectins/glucanases"/>
    <property type="match status" value="1"/>
</dbReference>
<dbReference type="Pfam" id="PF00139">
    <property type="entry name" value="Lectin_legB"/>
    <property type="match status" value="1"/>
</dbReference>
<keyword evidence="7" id="KW-0808">Transferase</keyword>
<evidence type="ECO:0000256" key="13">
    <source>
        <dbReference type="ARBA" id="ARBA00022840"/>
    </source>
</evidence>
<evidence type="ECO:0000259" key="18">
    <source>
        <dbReference type="Pfam" id="PF00139"/>
    </source>
</evidence>
<dbReference type="PANTHER" id="PTHR32401">
    <property type="entry name" value="CONCANAVALIN A-LIKE LECTIN FAMILY PROTEIN"/>
    <property type="match status" value="1"/>
</dbReference>
<dbReference type="GO" id="GO:0030246">
    <property type="term" value="F:carbohydrate binding"/>
    <property type="evidence" value="ECO:0007669"/>
    <property type="project" value="UniProtKB-KW"/>
</dbReference>
<keyword evidence="9" id="KW-0732">Signal</keyword>
<evidence type="ECO:0000256" key="3">
    <source>
        <dbReference type="ARBA" id="ARBA00008536"/>
    </source>
</evidence>
<keyword evidence="10" id="KW-0430">Lectin</keyword>
<keyword evidence="6" id="KW-0723">Serine/threonine-protein kinase</keyword>
<keyword evidence="15" id="KW-0472">Membrane</keyword>
<evidence type="ECO:0000313" key="20">
    <source>
        <dbReference type="Proteomes" id="UP000275267"/>
    </source>
</evidence>
<dbReference type="AlphaFoldDB" id="A0A3L6TLQ0"/>
<accession>A0A3L6TLQ0</accession>
<dbReference type="PANTHER" id="PTHR32401:SF50">
    <property type="entry name" value="OS07G0133000 PROTEIN"/>
    <property type="match status" value="1"/>
</dbReference>
<evidence type="ECO:0000256" key="11">
    <source>
        <dbReference type="ARBA" id="ARBA00022741"/>
    </source>
</evidence>
<evidence type="ECO:0000256" key="4">
    <source>
        <dbReference type="ARBA" id="ARBA00010217"/>
    </source>
</evidence>
<keyword evidence="13" id="KW-0067">ATP-binding</keyword>
<keyword evidence="12" id="KW-0418">Kinase</keyword>
<keyword evidence="17" id="KW-0325">Glycoprotein</keyword>
<dbReference type="Proteomes" id="UP000275267">
    <property type="component" value="Unassembled WGS sequence"/>
</dbReference>
<keyword evidence="14" id="KW-1133">Transmembrane helix</keyword>
<comment type="subcellular location">
    <subcellularLocation>
        <location evidence="1">Membrane</location>
        <topology evidence="1">Single-pass type I membrane protein</topology>
    </subcellularLocation>
</comment>
<dbReference type="FunFam" id="2.60.120.200:FF:000051">
    <property type="entry name" value="L-type lectin-domain containing receptor kinase V.9"/>
    <property type="match status" value="1"/>
</dbReference>
<dbReference type="InterPro" id="IPR013320">
    <property type="entry name" value="ConA-like_dom_sf"/>
</dbReference>
<evidence type="ECO:0000313" key="19">
    <source>
        <dbReference type="EMBL" id="RLN41160.1"/>
    </source>
</evidence>
<evidence type="ECO:0000256" key="1">
    <source>
        <dbReference type="ARBA" id="ARBA00004479"/>
    </source>
</evidence>
<evidence type="ECO:0000256" key="17">
    <source>
        <dbReference type="ARBA" id="ARBA00023180"/>
    </source>
</evidence>
<comment type="similarity">
    <text evidence="2">Belongs to the leguminous lectin family.</text>
</comment>
<keyword evidence="8" id="KW-0812">Transmembrane</keyword>
<dbReference type="CDD" id="cd06899">
    <property type="entry name" value="lectin_legume_LecRK_Arcelin_ConA"/>
    <property type="match status" value="1"/>
</dbReference>
<evidence type="ECO:0000256" key="14">
    <source>
        <dbReference type="ARBA" id="ARBA00022989"/>
    </source>
</evidence>
<dbReference type="InterPro" id="IPR050258">
    <property type="entry name" value="Leguminous_Lectin"/>
</dbReference>
<dbReference type="GO" id="GO:0004674">
    <property type="term" value="F:protein serine/threonine kinase activity"/>
    <property type="evidence" value="ECO:0007669"/>
    <property type="project" value="UniProtKB-KW"/>
</dbReference>
<evidence type="ECO:0000256" key="5">
    <source>
        <dbReference type="ARBA" id="ARBA00012513"/>
    </source>
</evidence>
<organism evidence="19 20">
    <name type="scientific">Panicum miliaceum</name>
    <name type="common">Proso millet</name>
    <name type="synonym">Broomcorn millet</name>
    <dbReference type="NCBI Taxonomy" id="4540"/>
    <lineage>
        <taxon>Eukaryota</taxon>
        <taxon>Viridiplantae</taxon>
        <taxon>Streptophyta</taxon>
        <taxon>Embryophyta</taxon>
        <taxon>Tracheophyta</taxon>
        <taxon>Spermatophyta</taxon>
        <taxon>Magnoliopsida</taxon>
        <taxon>Liliopsida</taxon>
        <taxon>Poales</taxon>
        <taxon>Poaceae</taxon>
        <taxon>PACMAD clade</taxon>
        <taxon>Panicoideae</taxon>
        <taxon>Panicodae</taxon>
        <taxon>Paniceae</taxon>
        <taxon>Panicinae</taxon>
        <taxon>Panicum</taxon>
        <taxon>Panicum sect. Panicum</taxon>
    </lineage>
</organism>
<dbReference type="OrthoDB" id="782726at2759"/>
<dbReference type="STRING" id="4540.A0A3L6TLQ0"/>
<evidence type="ECO:0000256" key="12">
    <source>
        <dbReference type="ARBA" id="ARBA00022777"/>
    </source>
</evidence>
<evidence type="ECO:0000256" key="6">
    <source>
        <dbReference type="ARBA" id="ARBA00022527"/>
    </source>
</evidence>
<gene>
    <name evidence="19" type="ORF">C2845_PM01G26770</name>
</gene>
<comment type="similarity">
    <text evidence="3">In the N-terminal section; belongs to the leguminous lectin family.</text>
</comment>
<dbReference type="EC" id="2.7.11.1" evidence="5"/>
<reference evidence="20" key="1">
    <citation type="journal article" date="2019" name="Nat. Commun.">
        <title>The genome of broomcorn millet.</title>
        <authorList>
            <person name="Zou C."/>
            <person name="Miki D."/>
            <person name="Li D."/>
            <person name="Tang Q."/>
            <person name="Xiao L."/>
            <person name="Rajput S."/>
            <person name="Deng P."/>
            <person name="Jia W."/>
            <person name="Huang R."/>
            <person name="Zhang M."/>
            <person name="Sun Y."/>
            <person name="Hu J."/>
            <person name="Fu X."/>
            <person name="Schnable P.S."/>
            <person name="Li F."/>
            <person name="Zhang H."/>
            <person name="Feng B."/>
            <person name="Zhu X."/>
            <person name="Liu R."/>
            <person name="Schnable J.C."/>
            <person name="Zhu J.-K."/>
            <person name="Zhang H."/>
        </authorList>
    </citation>
    <scope>NUCLEOTIDE SEQUENCE [LARGE SCALE GENOMIC DNA]</scope>
</reference>
<evidence type="ECO:0000256" key="15">
    <source>
        <dbReference type="ARBA" id="ARBA00023136"/>
    </source>
</evidence>
<sequence>MVDLRRARALLAAGVLLAGLAGVVVLGAGDEQFAYTGFAGAPLTLDGTAVITSSGLLELTNGTAQLKGHAVHPTPLAFRRAPGGPVRSFSASFVFGIIPPYADLSGHGIVFFAGNNSFSTALPSQYLGFLNPSNNGNASNHIFGVELDTIRSTEFNDPNDNHVGIDINSLTSANVSDAGYYDDGTGAFHNLSLISAKAMQVWVDYDRATTQINVFMAPLKMAKPSKPLVSATQNLSDVLVEPVYVGFSSATGTVRSRHYVLGWSFAMDGPAPAINIAGLPKLPRFGPKTRS</sequence>
<evidence type="ECO:0000256" key="2">
    <source>
        <dbReference type="ARBA" id="ARBA00007606"/>
    </source>
</evidence>
<evidence type="ECO:0000256" key="7">
    <source>
        <dbReference type="ARBA" id="ARBA00022679"/>
    </source>
</evidence>
<name>A0A3L6TLQ0_PANMI</name>
<evidence type="ECO:0000256" key="16">
    <source>
        <dbReference type="ARBA" id="ARBA00023170"/>
    </source>
</evidence>
<protein>
    <recommendedName>
        <fullName evidence="5">non-specific serine/threonine protein kinase</fullName>
        <ecNumber evidence="5">2.7.11.1</ecNumber>
    </recommendedName>
</protein>
<dbReference type="GO" id="GO:0005524">
    <property type="term" value="F:ATP binding"/>
    <property type="evidence" value="ECO:0007669"/>
    <property type="project" value="UniProtKB-KW"/>
</dbReference>